<dbReference type="InterPro" id="IPR039447">
    <property type="entry name" value="UreH-like_TM_dom"/>
</dbReference>
<keyword evidence="3" id="KW-0812">Transmembrane</keyword>
<dbReference type="PROSITE" id="PS01047">
    <property type="entry name" value="HMA_1"/>
    <property type="match status" value="1"/>
</dbReference>
<feature type="transmembrane region" description="Helical" evidence="3">
    <location>
        <begin position="118"/>
        <end position="145"/>
    </location>
</feature>
<feature type="transmembrane region" description="Helical" evidence="3">
    <location>
        <begin position="196"/>
        <end position="213"/>
    </location>
</feature>
<feature type="transmembrane region" description="Helical" evidence="3">
    <location>
        <begin position="166"/>
        <end position="190"/>
    </location>
</feature>
<feature type="compositionally biased region" description="Low complexity" evidence="2">
    <location>
        <begin position="355"/>
        <end position="365"/>
    </location>
</feature>
<dbReference type="GO" id="GO:0046872">
    <property type="term" value="F:metal ion binding"/>
    <property type="evidence" value="ECO:0007669"/>
    <property type="project" value="UniProtKB-KW"/>
</dbReference>
<feature type="transmembrane region" description="Helical" evidence="3">
    <location>
        <begin position="80"/>
        <end position="98"/>
    </location>
</feature>
<feature type="transmembrane region" description="Helical" evidence="3">
    <location>
        <begin position="314"/>
        <end position="338"/>
    </location>
</feature>
<evidence type="ECO:0000256" key="1">
    <source>
        <dbReference type="ARBA" id="ARBA00022723"/>
    </source>
</evidence>
<dbReference type="Proteomes" id="UP000321484">
    <property type="component" value="Unassembled WGS sequence"/>
</dbReference>
<reference evidence="5 6" key="1">
    <citation type="submission" date="2019-07" db="EMBL/GenBank/DDBJ databases">
        <title>Whole genome shotgun sequence of Actinotalea fermentans NBRC 105374.</title>
        <authorList>
            <person name="Hosoyama A."/>
            <person name="Uohara A."/>
            <person name="Ohji S."/>
            <person name="Ichikawa N."/>
        </authorList>
    </citation>
    <scope>NUCLEOTIDE SEQUENCE [LARGE SCALE GENOMIC DNA]</scope>
    <source>
        <strain evidence="5 6">NBRC 105374</strain>
    </source>
</reference>
<name>A0A511YYJ2_9CELL</name>
<comment type="caution">
    <text evidence="5">The sequence shown here is derived from an EMBL/GenBank/DDBJ whole genome shotgun (WGS) entry which is preliminary data.</text>
</comment>
<feature type="transmembrane region" description="Helical" evidence="3">
    <location>
        <begin position="252"/>
        <end position="273"/>
    </location>
</feature>
<dbReference type="PANTHER" id="PTHR42208">
    <property type="entry name" value="HEAVY METAL TRANSPORTER-RELATED"/>
    <property type="match status" value="1"/>
</dbReference>
<organism evidence="5 6">
    <name type="scientific">Actinotalea fermentans</name>
    <dbReference type="NCBI Taxonomy" id="43671"/>
    <lineage>
        <taxon>Bacteria</taxon>
        <taxon>Bacillati</taxon>
        <taxon>Actinomycetota</taxon>
        <taxon>Actinomycetes</taxon>
        <taxon>Micrococcales</taxon>
        <taxon>Cellulomonadaceae</taxon>
        <taxon>Actinotalea</taxon>
    </lineage>
</organism>
<feature type="domain" description="HMA" evidence="4">
    <location>
        <begin position="2"/>
        <end position="67"/>
    </location>
</feature>
<protein>
    <recommendedName>
        <fullName evidence="4">HMA domain-containing protein</fullName>
    </recommendedName>
</protein>
<evidence type="ECO:0000313" key="6">
    <source>
        <dbReference type="Proteomes" id="UP000321484"/>
    </source>
</evidence>
<dbReference type="InterPro" id="IPR036163">
    <property type="entry name" value="HMA_dom_sf"/>
</dbReference>
<proteinExistence type="predicted"/>
<dbReference type="EMBL" id="BJYK01000006">
    <property type="protein sequence ID" value="GEN80263.1"/>
    <property type="molecule type" value="Genomic_DNA"/>
</dbReference>
<keyword evidence="3" id="KW-0472">Membrane</keyword>
<dbReference type="InterPro" id="IPR017969">
    <property type="entry name" value="Heavy-metal-associated_CS"/>
</dbReference>
<keyword evidence="3" id="KW-1133">Transmembrane helix</keyword>
<sequence>MARVQLDVRGMTCAACERRVSRALDKVPGVVGVAVSVRRGRVSLRTRGAVPHERLHEAVRRAGYDIGREDRPWLSREPRVWRDVAIACAVLALLAVMLRATGATSLANQAGALAGSGGLAVIVLVGVAAGFSTCMALVGGVVLAVSARYAEQHRHLTARQRLRPQLAFNAGRVLGFAVLGAVLGAFGSFAALDGRVLAVLLITVSVVMGLVGLRLSQVSPRLSAGAALTLPTHLSRLVRTDAPRRYSDRRTALLGAATFLLPCGFTQAVQVYAMSTGSPWRAGTITGLFALGTMPGLLGVGGLTAVVRGGAATAFFRFAGVAVVALAVVNLTGAVRLLNPIASPAPAASGPPPASAGAGTDGTARTADDDRSPPVGRSVEREAPAPDVSDNVTISDGIQVLRTTQLAESYEPADARVLAGVPVQWEIDSQALSCAASLYAPDLGIDYMGLEPGVTTLSFTLDEPGVYVYTCAMGMFAGTITAVAPPQNGPGFSEPS</sequence>
<dbReference type="Pfam" id="PF13386">
    <property type="entry name" value="DsbD_2"/>
    <property type="match status" value="1"/>
</dbReference>
<feature type="region of interest" description="Disordered" evidence="2">
    <location>
        <begin position="346"/>
        <end position="391"/>
    </location>
</feature>
<dbReference type="SUPFAM" id="SSF49503">
    <property type="entry name" value="Cupredoxins"/>
    <property type="match status" value="1"/>
</dbReference>
<dbReference type="PROSITE" id="PS50846">
    <property type="entry name" value="HMA_2"/>
    <property type="match status" value="1"/>
</dbReference>
<dbReference type="CDD" id="cd00371">
    <property type="entry name" value="HMA"/>
    <property type="match status" value="1"/>
</dbReference>
<feature type="compositionally biased region" description="Basic and acidic residues" evidence="2">
    <location>
        <begin position="366"/>
        <end position="384"/>
    </location>
</feature>
<accession>A0A511YYJ2</accession>
<dbReference type="Gene3D" id="3.30.70.100">
    <property type="match status" value="1"/>
</dbReference>
<evidence type="ECO:0000259" key="4">
    <source>
        <dbReference type="PROSITE" id="PS50846"/>
    </source>
</evidence>
<dbReference type="RefSeq" id="WP_034243261.1">
    <property type="nucleotide sequence ID" value="NZ_BJYK01000006.1"/>
</dbReference>
<dbReference type="InterPro" id="IPR008972">
    <property type="entry name" value="Cupredoxin"/>
</dbReference>
<evidence type="ECO:0000256" key="2">
    <source>
        <dbReference type="SAM" id="MobiDB-lite"/>
    </source>
</evidence>
<dbReference type="Gene3D" id="2.60.40.420">
    <property type="entry name" value="Cupredoxins - blue copper proteins"/>
    <property type="match status" value="1"/>
</dbReference>
<gene>
    <name evidence="5" type="ORF">AFE02nite_19970</name>
</gene>
<dbReference type="Pfam" id="PF00403">
    <property type="entry name" value="HMA"/>
    <property type="match status" value="1"/>
</dbReference>
<evidence type="ECO:0000313" key="5">
    <source>
        <dbReference type="EMBL" id="GEN80263.1"/>
    </source>
</evidence>
<dbReference type="PANTHER" id="PTHR42208:SF1">
    <property type="entry name" value="HEAVY METAL TRANSPORTER"/>
    <property type="match status" value="1"/>
</dbReference>
<dbReference type="SUPFAM" id="SSF55008">
    <property type="entry name" value="HMA, heavy metal-associated domain"/>
    <property type="match status" value="1"/>
</dbReference>
<dbReference type="InterPro" id="IPR006121">
    <property type="entry name" value="HMA_dom"/>
</dbReference>
<dbReference type="AlphaFoldDB" id="A0A511YYJ2"/>
<dbReference type="OrthoDB" id="5502616at2"/>
<evidence type="ECO:0000256" key="3">
    <source>
        <dbReference type="SAM" id="Phobius"/>
    </source>
</evidence>
<feature type="transmembrane region" description="Helical" evidence="3">
    <location>
        <begin position="285"/>
        <end position="307"/>
    </location>
</feature>
<keyword evidence="6" id="KW-1185">Reference proteome</keyword>
<keyword evidence="1" id="KW-0479">Metal-binding</keyword>